<keyword evidence="2" id="KW-0808">Transferase</keyword>
<dbReference type="InterPro" id="IPR016181">
    <property type="entry name" value="Acyl_CoA_acyltransferase"/>
</dbReference>
<comment type="caution">
    <text evidence="2">The sequence shown here is derived from an EMBL/GenBank/DDBJ whole genome shotgun (WGS) entry which is preliminary data.</text>
</comment>
<dbReference type="GO" id="GO:0016747">
    <property type="term" value="F:acyltransferase activity, transferring groups other than amino-acyl groups"/>
    <property type="evidence" value="ECO:0007669"/>
    <property type="project" value="InterPro"/>
</dbReference>
<evidence type="ECO:0000259" key="1">
    <source>
        <dbReference type="PROSITE" id="PS51186"/>
    </source>
</evidence>
<gene>
    <name evidence="2" type="ORF">E0485_05530</name>
</gene>
<keyword evidence="3" id="KW-1185">Reference proteome</keyword>
<dbReference type="InterPro" id="IPR000182">
    <property type="entry name" value="GNAT_dom"/>
</dbReference>
<protein>
    <submittedName>
        <fullName evidence="2">GNAT family N-acetyltransferase</fullName>
    </submittedName>
</protein>
<accession>A0A4R4EGV8</accession>
<dbReference type="Proteomes" id="UP000295418">
    <property type="component" value="Unassembled WGS sequence"/>
</dbReference>
<name>A0A4R4EGV8_9BACL</name>
<dbReference type="OrthoDB" id="2607510at2"/>
<dbReference type="SUPFAM" id="SSF55729">
    <property type="entry name" value="Acyl-CoA N-acyltransferases (Nat)"/>
    <property type="match status" value="1"/>
</dbReference>
<sequence length="185" mass="21923">MIRRAEATDLDFLIQIDLKDEGVTTSDISMTEEDLKEHSSKILKFVTEQDRGAFIFEDEKIGKRIGLIMYSIVNRDYKFPWKTIFHELDRSLFQEDGRFVEIFQLWVAPENRRTGIATKLKLKLEELAKTNNVNLIYTHTEERNKHVIELNEKLGYRIVRSGPIWDEIVRVILIKQIQKDNVEWI</sequence>
<proteinExistence type="predicted"/>
<feature type="domain" description="N-acetyltransferase" evidence="1">
    <location>
        <begin position="1"/>
        <end position="178"/>
    </location>
</feature>
<organism evidence="2 3">
    <name type="scientific">Paenibacillus albiflavus</name>
    <dbReference type="NCBI Taxonomy" id="2545760"/>
    <lineage>
        <taxon>Bacteria</taxon>
        <taxon>Bacillati</taxon>
        <taxon>Bacillota</taxon>
        <taxon>Bacilli</taxon>
        <taxon>Bacillales</taxon>
        <taxon>Paenibacillaceae</taxon>
        <taxon>Paenibacillus</taxon>
    </lineage>
</organism>
<dbReference type="PROSITE" id="PS51186">
    <property type="entry name" value="GNAT"/>
    <property type="match status" value="1"/>
</dbReference>
<reference evidence="2 3" key="1">
    <citation type="submission" date="2019-03" db="EMBL/GenBank/DDBJ databases">
        <authorList>
            <person name="Kim M.K.M."/>
        </authorList>
    </citation>
    <scope>NUCLEOTIDE SEQUENCE [LARGE SCALE GENOMIC DNA]</scope>
    <source>
        <strain evidence="2 3">18JY21-1</strain>
    </source>
</reference>
<evidence type="ECO:0000313" key="2">
    <source>
        <dbReference type="EMBL" id="TCZ79326.1"/>
    </source>
</evidence>
<dbReference type="Gene3D" id="3.40.630.30">
    <property type="match status" value="1"/>
</dbReference>
<evidence type="ECO:0000313" key="3">
    <source>
        <dbReference type="Proteomes" id="UP000295418"/>
    </source>
</evidence>
<dbReference type="CDD" id="cd04301">
    <property type="entry name" value="NAT_SF"/>
    <property type="match status" value="1"/>
</dbReference>
<dbReference type="AlphaFoldDB" id="A0A4R4EGV8"/>
<dbReference type="Pfam" id="PF00583">
    <property type="entry name" value="Acetyltransf_1"/>
    <property type="match status" value="1"/>
</dbReference>
<dbReference type="EMBL" id="SKFG01000003">
    <property type="protein sequence ID" value="TCZ79326.1"/>
    <property type="molecule type" value="Genomic_DNA"/>
</dbReference>
<dbReference type="RefSeq" id="WP_132416982.1">
    <property type="nucleotide sequence ID" value="NZ_SKFG01000003.1"/>
</dbReference>